<feature type="compositionally biased region" description="Gly residues" evidence="1">
    <location>
        <begin position="426"/>
        <end position="436"/>
    </location>
</feature>
<feature type="region of interest" description="Disordered" evidence="1">
    <location>
        <begin position="54"/>
        <end position="77"/>
    </location>
</feature>
<name>A0ABQ5G5Z7_9ASTR</name>
<gene>
    <name evidence="3" type="ORF">Tco_1029708</name>
</gene>
<dbReference type="PANTHER" id="PTHR31973">
    <property type="entry name" value="POLYPROTEIN, PUTATIVE-RELATED"/>
    <property type="match status" value="1"/>
</dbReference>
<keyword evidence="4" id="KW-1185">Reference proteome</keyword>
<feature type="region of interest" description="Disordered" evidence="1">
    <location>
        <begin position="380"/>
        <end position="479"/>
    </location>
</feature>
<reference evidence="3" key="2">
    <citation type="submission" date="2022-01" db="EMBL/GenBank/DDBJ databases">
        <authorList>
            <person name="Yamashiro T."/>
            <person name="Shiraishi A."/>
            <person name="Satake H."/>
            <person name="Nakayama K."/>
        </authorList>
    </citation>
    <scope>NUCLEOTIDE SEQUENCE</scope>
</reference>
<dbReference type="EMBL" id="BQNB010018076">
    <property type="protein sequence ID" value="GJT70422.1"/>
    <property type="molecule type" value="Genomic_DNA"/>
</dbReference>
<feature type="domain" description="MULE transposase" evidence="2">
    <location>
        <begin position="164"/>
        <end position="260"/>
    </location>
</feature>
<feature type="compositionally biased region" description="Polar residues" evidence="1">
    <location>
        <begin position="54"/>
        <end position="67"/>
    </location>
</feature>
<feature type="compositionally biased region" description="Basic residues" evidence="1">
    <location>
        <begin position="457"/>
        <end position="466"/>
    </location>
</feature>
<feature type="region of interest" description="Disordered" evidence="1">
    <location>
        <begin position="608"/>
        <end position="694"/>
    </location>
</feature>
<dbReference type="Proteomes" id="UP001151760">
    <property type="component" value="Unassembled WGS sequence"/>
</dbReference>
<protein>
    <submittedName>
        <fullName evidence="3">Chloramphenicol acetyltransferase-like domain-containing protein</fullName>
    </submittedName>
</protein>
<dbReference type="Pfam" id="PF10551">
    <property type="entry name" value="MULE"/>
    <property type="match status" value="1"/>
</dbReference>
<sequence length="694" mass="79799">MEPILGMRFHHPEQLKVCLAIYGVTNGYPLWFCRNDWRKLLVYYGRDVESVSTRSRSKSGEGTSKSPKTPVKAVNSGEACSESPKWTKSKCKRAKQRALFDYEGGLKEHYRRLWEYRKAILDSNLGSTCRLDDEETEFGNYYFRRFYVCFKGVKDGWLTGCRKVIGLDGCFLKHTCRGELLVAMGRDANNQMYPIAWAVIKVENNENWCWFISLIQEDLQLETGEGLTIISDSDKGLLEGVNELLPNAEHRKCTRHLFANYKKKFSGVQLQCLFWNATSTTVEQLYYSKMEELKIISIEAYQYLCDRNPNSWCRAFFRQESKCPNFKNGICEIARTWEHSITPSIRKRVEVLKEKQRDWMVIPSGFQVLESGKKDDITNCQETGHNKSSCKKPPVPKPKINRPSVSKPHEYGTYASVRGRGRGSRGGRSSFGGRGKGTATIGDTGRSQRGRGMGQRGRGRGQRGRGRGQMQRNGEQMKEDEIRKNLEHEYMEEMLLQEKQKIDAYQAQQDEFDQDALRCTMEEEARFKRQDEERLKEQLVEQEWESKMDYYHPSNWSQKEESFKVGPYNRHLTTVDANVQTQESVAANISDRGEIGFRLGDFEAEIPSEEPIAAVTPSADKGKQLAEPSEQPELQLRRSKRKAPTSSKEALTKQRITFHKNRGRSERIFNQKMKKSGFGKDGEGSTPEKAFSLI</sequence>
<evidence type="ECO:0000313" key="3">
    <source>
        <dbReference type="EMBL" id="GJT70422.1"/>
    </source>
</evidence>
<dbReference type="InterPro" id="IPR018289">
    <property type="entry name" value="MULE_transposase_dom"/>
</dbReference>
<evidence type="ECO:0000259" key="2">
    <source>
        <dbReference type="Pfam" id="PF10551"/>
    </source>
</evidence>
<dbReference type="PANTHER" id="PTHR31973:SF189">
    <property type="entry name" value="TRANSPOSASE, MUDR, PLANT, MULE TRANSPOSASE DOMAIN PROTEIN-RELATED"/>
    <property type="match status" value="1"/>
</dbReference>
<evidence type="ECO:0000313" key="4">
    <source>
        <dbReference type="Proteomes" id="UP001151760"/>
    </source>
</evidence>
<comment type="caution">
    <text evidence="3">The sequence shown here is derived from an EMBL/GenBank/DDBJ whole genome shotgun (WGS) entry which is preliminary data.</text>
</comment>
<evidence type="ECO:0000256" key="1">
    <source>
        <dbReference type="SAM" id="MobiDB-lite"/>
    </source>
</evidence>
<reference evidence="3" key="1">
    <citation type="journal article" date="2022" name="Int. J. Mol. Sci.">
        <title>Draft Genome of Tanacetum Coccineum: Genomic Comparison of Closely Related Tanacetum-Family Plants.</title>
        <authorList>
            <person name="Yamashiro T."/>
            <person name="Shiraishi A."/>
            <person name="Nakayama K."/>
            <person name="Satake H."/>
        </authorList>
    </citation>
    <scope>NUCLEOTIDE SEQUENCE</scope>
</reference>
<proteinExistence type="predicted"/>
<organism evidence="3 4">
    <name type="scientific">Tanacetum coccineum</name>
    <dbReference type="NCBI Taxonomy" id="301880"/>
    <lineage>
        <taxon>Eukaryota</taxon>
        <taxon>Viridiplantae</taxon>
        <taxon>Streptophyta</taxon>
        <taxon>Embryophyta</taxon>
        <taxon>Tracheophyta</taxon>
        <taxon>Spermatophyta</taxon>
        <taxon>Magnoliopsida</taxon>
        <taxon>eudicotyledons</taxon>
        <taxon>Gunneridae</taxon>
        <taxon>Pentapetalae</taxon>
        <taxon>asterids</taxon>
        <taxon>campanulids</taxon>
        <taxon>Asterales</taxon>
        <taxon>Asteraceae</taxon>
        <taxon>Asteroideae</taxon>
        <taxon>Anthemideae</taxon>
        <taxon>Anthemidinae</taxon>
        <taxon>Tanacetum</taxon>
    </lineage>
</organism>
<accession>A0ABQ5G5Z7</accession>